<dbReference type="PANTHER" id="PTHR39327">
    <property type="match status" value="1"/>
</dbReference>
<organism evidence="2 3">
    <name type="scientific">Qipengyuania polymorpha</name>
    <dbReference type="NCBI Taxonomy" id="2867234"/>
    <lineage>
        <taxon>Bacteria</taxon>
        <taxon>Pseudomonadati</taxon>
        <taxon>Pseudomonadota</taxon>
        <taxon>Alphaproteobacteria</taxon>
        <taxon>Sphingomonadales</taxon>
        <taxon>Erythrobacteraceae</taxon>
        <taxon>Qipengyuania</taxon>
    </lineage>
</organism>
<keyword evidence="3" id="KW-1185">Reference proteome</keyword>
<dbReference type="PANTHER" id="PTHR39327:SF1">
    <property type="entry name" value="BLR5470 PROTEIN"/>
    <property type="match status" value="1"/>
</dbReference>
<dbReference type="Pfam" id="PF06035">
    <property type="entry name" value="Peptidase_C93"/>
    <property type="match status" value="1"/>
</dbReference>
<name>A0ABS7IXG6_9SPHN</name>
<evidence type="ECO:0000313" key="3">
    <source>
        <dbReference type="Proteomes" id="UP000783253"/>
    </source>
</evidence>
<sequence>MPKINSRPASVLAGLAVLPCLAAAASVSAQEGELGPPPVIVLDVPDSIPECPVESEAPLEAQAESFVMPTTGVIFTLPTDEGKPEPEPCVEPGPPPPVRPPAPSLFRMVALPIGNGANAMLKWDVAREVDLIAQSGPWDEFLAQANQVTGGNPVAMVNQWVNWRVRYEDDRGGDQWASAPATLTRGYGDCEDFALAKMALLEALGVSADDMYLVLLEDRQRTDHAVLAVRQDERLLILDNRTDKVLPASMVRDYTPTFGYSGPFAWTYGKASR</sequence>
<accession>A0ABS7IXG6</accession>
<dbReference type="InterPro" id="IPR038765">
    <property type="entry name" value="Papain-like_cys_pep_sf"/>
</dbReference>
<reference evidence="2 3" key="1">
    <citation type="submission" date="2021-08" db="EMBL/GenBank/DDBJ databases">
        <title>Comparative Genomics Analysis of the Genus Qipengyuania Reveals Extensive Genetic Diversity and Metabolic Versatility, Including the Description of Fifteen Novel Species.</title>
        <authorList>
            <person name="Liu Y."/>
        </authorList>
    </citation>
    <scope>NUCLEOTIDE SEQUENCE [LARGE SCALE GENOMIC DNA]</scope>
    <source>
        <strain evidence="2 3">1NDH17</strain>
    </source>
</reference>
<evidence type="ECO:0000256" key="1">
    <source>
        <dbReference type="SAM" id="SignalP"/>
    </source>
</evidence>
<gene>
    <name evidence="2" type="ORF">K3152_08350</name>
</gene>
<protein>
    <submittedName>
        <fullName evidence="2">Transglutaminase-like cysteine peptidase</fullName>
    </submittedName>
</protein>
<dbReference type="Proteomes" id="UP000783253">
    <property type="component" value="Unassembled WGS sequence"/>
</dbReference>
<dbReference type="InterPro" id="IPR010319">
    <property type="entry name" value="Transglutaminase-like_Cys_pept"/>
</dbReference>
<feature type="signal peptide" evidence="1">
    <location>
        <begin position="1"/>
        <end position="29"/>
    </location>
</feature>
<comment type="caution">
    <text evidence="2">The sequence shown here is derived from an EMBL/GenBank/DDBJ whole genome shotgun (WGS) entry which is preliminary data.</text>
</comment>
<dbReference type="EMBL" id="JAIGNK010000002">
    <property type="protein sequence ID" value="MBX7458253.1"/>
    <property type="molecule type" value="Genomic_DNA"/>
</dbReference>
<dbReference type="SUPFAM" id="SSF54001">
    <property type="entry name" value="Cysteine proteinases"/>
    <property type="match status" value="1"/>
</dbReference>
<keyword evidence="1" id="KW-0732">Signal</keyword>
<proteinExistence type="predicted"/>
<feature type="chain" id="PRO_5047369928" evidence="1">
    <location>
        <begin position="30"/>
        <end position="273"/>
    </location>
</feature>
<dbReference type="Gene3D" id="3.10.620.30">
    <property type="match status" value="1"/>
</dbReference>
<evidence type="ECO:0000313" key="2">
    <source>
        <dbReference type="EMBL" id="MBX7458253.1"/>
    </source>
</evidence>